<comment type="caution">
    <text evidence="1">The sequence shown here is derived from an EMBL/GenBank/DDBJ whole genome shotgun (WGS) entry which is preliminary data.</text>
</comment>
<reference evidence="1 2" key="1">
    <citation type="submission" date="2018-08" db="EMBL/GenBank/DDBJ databases">
        <title>A genome reference for cultivated species of the human gut microbiota.</title>
        <authorList>
            <person name="Zou Y."/>
            <person name="Xue W."/>
            <person name="Luo G."/>
        </authorList>
    </citation>
    <scope>NUCLEOTIDE SEQUENCE [LARGE SCALE GENOMIC DNA]</scope>
    <source>
        <strain evidence="1 2">OM08-13BH</strain>
    </source>
</reference>
<dbReference type="Proteomes" id="UP000261003">
    <property type="component" value="Unassembled WGS sequence"/>
</dbReference>
<dbReference type="EMBL" id="QSTG01000038">
    <property type="protein sequence ID" value="RGM40899.1"/>
    <property type="molecule type" value="Genomic_DNA"/>
</dbReference>
<proteinExistence type="predicted"/>
<dbReference type="RefSeq" id="WP_117720454.1">
    <property type="nucleotide sequence ID" value="NZ_JAKKXT010000031.1"/>
</dbReference>
<protein>
    <submittedName>
        <fullName evidence="1">DMT family transporter</fullName>
    </submittedName>
</protein>
<sequence length="225" mass="25462">MTMLQITFLFIGFFILILVLATIFKRYQRTILWTVAICMFLGVLFSVGFGYIDVIDGDVPNLPVITSIVLIIIGSALLILGAEKLHSKQREKENQSIPVVTSASNAHSADNSETGIVLTGQLKAELAEKVFAKAIEAGYMKEEGSHYKWNESKVLLAYMCGRIYCGDYPERLKMETKTYWKFGMELFPDTELCALFDTSDIGQSRQNRKDLTVPKNFQKIDIFFE</sequence>
<gene>
    <name evidence="1" type="ORF">DXC16_18020</name>
</gene>
<accession>A0A3E4WFC2</accession>
<dbReference type="AlphaFoldDB" id="A0A3E4WFC2"/>
<name>A0A3E4WFC2_PHOVU</name>
<evidence type="ECO:0000313" key="1">
    <source>
        <dbReference type="EMBL" id="RGM40899.1"/>
    </source>
</evidence>
<organism evidence="1 2">
    <name type="scientific">Phocaeicola vulgatus</name>
    <name type="common">Bacteroides vulgatus</name>
    <dbReference type="NCBI Taxonomy" id="821"/>
    <lineage>
        <taxon>Bacteria</taxon>
        <taxon>Pseudomonadati</taxon>
        <taxon>Bacteroidota</taxon>
        <taxon>Bacteroidia</taxon>
        <taxon>Bacteroidales</taxon>
        <taxon>Bacteroidaceae</taxon>
        <taxon>Phocaeicola</taxon>
    </lineage>
</organism>
<evidence type="ECO:0000313" key="2">
    <source>
        <dbReference type="Proteomes" id="UP000261003"/>
    </source>
</evidence>